<evidence type="ECO:0000313" key="1">
    <source>
        <dbReference type="EMBL" id="EGV95257.1"/>
    </source>
</evidence>
<evidence type="ECO:0000313" key="2">
    <source>
        <dbReference type="Proteomes" id="UP000001075"/>
    </source>
</evidence>
<gene>
    <name evidence="1" type="ORF">I79_016431</name>
</gene>
<dbReference type="InParanoid" id="G3HZD2"/>
<dbReference type="AlphaFoldDB" id="G3HZD2"/>
<proteinExistence type="predicted"/>
<dbReference type="Proteomes" id="UP000001075">
    <property type="component" value="Unassembled WGS sequence"/>
</dbReference>
<protein>
    <submittedName>
        <fullName evidence="1">Uncharacterized protein</fullName>
    </submittedName>
</protein>
<sequence length="94" mass="9647">MESIQVHLVFAPRLQVSHGGLPLLAPDTHHLGTPITVLVLHSEGVKVSLGDGPGEAQGVWGGSCHSQLSQERLLAGLWGLCAGLCGAGGLFLCS</sequence>
<name>G3HZD2_CRIGR</name>
<dbReference type="EMBL" id="JH000969">
    <property type="protein sequence ID" value="EGV95257.1"/>
    <property type="molecule type" value="Genomic_DNA"/>
</dbReference>
<reference evidence="2" key="1">
    <citation type="journal article" date="2011" name="Nat. Biotechnol.">
        <title>The genomic sequence of the Chinese hamster ovary (CHO)-K1 cell line.</title>
        <authorList>
            <person name="Xu X."/>
            <person name="Nagarajan H."/>
            <person name="Lewis N.E."/>
            <person name="Pan S."/>
            <person name="Cai Z."/>
            <person name="Liu X."/>
            <person name="Chen W."/>
            <person name="Xie M."/>
            <person name="Wang W."/>
            <person name="Hammond S."/>
            <person name="Andersen M.R."/>
            <person name="Neff N."/>
            <person name="Passarelli B."/>
            <person name="Koh W."/>
            <person name="Fan H.C."/>
            <person name="Wang J."/>
            <person name="Gui Y."/>
            <person name="Lee K.H."/>
            <person name="Betenbaugh M.J."/>
            <person name="Quake S.R."/>
            <person name="Famili I."/>
            <person name="Palsson B.O."/>
            <person name="Wang J."/>
        </authorList>
    </citation>
    <scope>NUCLEOTIDE SEQUENCE [LARGE SCALE GENOMIC DNA]</scope>
    <source>
        <strain evidence="2">CHO K1 cell line</strain>
    </source>
</reference>
<organism evidence="1 2">
    <name type="scientific">Cricetulus griseus</name>
    <name type="common">Chinese hamster</name>
    <name type="synonym">Cricetulus barabensis griseus</name>
    <dbReference type="NCBI Taxonomy" id="10029"/>
    <lineage>
        <taxon>Eukaryota</taxon>
        <taxon>Metazoa</taxon>
        <taxon>Chordata</taxon>
        <taxon>Craniata</taxon>
        <taxon>Vertebrata</taxon>
        <taxon>Euteleostomi</taxon>
        <taxon>Mammalia</taxon>
        <taxon>Eutheria</taxon>
        <taxon>Euarchontoglires</taxon>
        <taxon>Glires</taxon>
        <taxon>Rodentia</taxon>
        <taxon>Myomorpha</taxon>
        <taxon>Muroidea</taxon>
        <taxon>Cricetidae</taxon>
        <taxon>Cricetinae</taxon>
        <taxon>Cricetulus</taxon>
    </lineage>
</organism>
<accession>G3HZD2</accession>